<dbReference type="Proteomes" id="UP000191931">
    <property type="component" value="Unassembled WGS sequence"/>
</dbReference>
<dbReference type="EMBL" id="FWEV01000188">
    <property type="protein sequence ID" value="SLM31087.1"/>
    <property type="molecule type" value="Genomic_DNA"/>
</dbReference>
<evidence type="ECO:0000313" key="1">
    <source>
        <dbReference type="EMBL" id="SLM31087.1"/>
    </source>
</evidence>
<gene>
    <name evidence="1" type="ORF">MTBBW1_2680003</name>
</gene>
<accession>A0A1W1HF20</accession>
<dbReference type="RefSeq" id="WP_080809903.1">
    <property type="nucleotide sequence ID" value="NZ_LT828574.1"/>
</dbReference>
<dbReference type="AlphaFoldDB" id="A0A1W1HF20"/>
<organism evidence="1 2">
    <name type="scientific">Desulfamplus magnetovallimortis</name>
    <dbReference type="NCBI Taxonomy" id="1246637"/>
    <lineage>
        <taxon>Bacteria</taxon>
        <taxon>Pseudomonadati</taxon>
        <taxon>Thermodesulfobacteriota</taxon>
        <taxon>Desulfobacteria</taxon>
        <taxon>Desulfobacterales</taxon>
        <taxon>Desulfobacteraceae</taxon>
        <taxon>Desulfamplus</taxon>
    </lineage>
</organism>
<dbReference type="STRING" id="1246637.MTBBW1_2680003"/>
<sequence>MEIKEPTVEELKVLVDKALVHLYRRDVDLIRRGVQEETLSHRLALYLEVLLCEHLHIELFDQTVYDVDTEYNKNGEDPKRLVPGGGGKRPDIIVHKRGRNDNNLLIIEVKKNINFQIGTSDDNKLRGATNPNHDFRYRLGLYLNLMSDCADLTWYRNGIQGAMIQWNWEGLAYGE</sequence>
<dbReference type="OrthoDB" id="8907997at2"/>
<keyword evidence="2" id="KW-1185">Reference proteome</keyword>
<name>A0A1W1HF20_9BACT</name>
<proteinExistence type="predicted"/>
<protein>
    <submittedName>
        <fullName evidence="1">Uncharacterized protein</fullName>
    </submittedName>
</protein>
<reference evidence="1 2" key="1">
    <citation type="submission" date="2017-03" db="EMBL/GenBank/DDBJ databases">
        <authorList>
            <person name="Afonso C.L."/>
            <person name="Miller P.J."/>
            <person name="Scott M.A."/>
            <person name="Spackman E."/>
            <person name="Goraichik I."/>
            <person name="Dimitrov K.M."/>
            <person name="Suarez D.L."/>
            <person name="Swayne D.E."/>
        </authorList>
    </citation>
    <scope>NUCLEOTIDE SEQUENCE [LARGE SCALE GENOMIC DNA]</scope>
    <source>
        <strain evidence="1">PRJEB14757</strain>
    </source>
</reference>
<evidence type="ECO:0000313" key="2">
    <source>
        <dbReference type="Proteomes" id="UP000191931"/>
    </source>
</evidence>